<reference evidence="1" key="1">
    <citation type="submission" date="2020-05" db="EMBL/GenBank/DDBJ databases">
        <title>Large-scale comparative analyses of tick genomes elucidate their genetic diversity and vector capacities.</title>
        <authorList>
            <person name="Jia N."/>
            <person name="Wang J."/>
            <person name="Shi W."/>
            <person name="Du L."/>
            <person name="Sun Y."/>
            <person name="Zhan W."/>
            <person name="Jiang J."/>
            <person name="Wang Q."/>
            <person name="Zhang B."/>
            <person name="Ji P."/>
            <person name="Sakyi L.B."/>
            <person name="Cui X."/>
            <person name="Yuan T."/>
            <person name="Jiang B."/>
            <person name="Yang W."/>
            <person name="Lam T.T.-Y."/>
            <person name="Chang Q."/>
            <person name="Ding S."/>
            <person name="Wang X."/>
            <person name="Zhu J."/>
            <person name="Ruan X."/>
            <person name="Zhao L."/>
            <person name="Wei J."/>
            <person name="Que T."/>
            <person name="Du C."/>
            <person name="Cheng J."/>
            <person name="Dai P."/>
            <person name="Han X."/>
            <person name="Huang E."/>
            <person name="Gao Y."/>
            <person name="Liu J."/>
            <person name="Shao H."/>
            <person name="Ye R."/>
            <person name="Li L."/>
            <person name="Wei W."/>
            <person name="Wang X."/>
            <person name="Wang C."/>
            <person name="Yang T."/>
            <person name="Huo Q."/>
            <person name="Li W."/>
            <person name="Guo W."/>
            <person name="Chen H."/>
            <person name="Zhou L."/>
            <person name="Ni X."/>
            <person name="Tian J."/>
            <person name="Zhou Y."/>
            <person name="Sheng Y."/>
            <person name="Liu T."/>
            <person name="Pan Y."/>
            <person name="Xia L."/>
            <person name="Li J."/>
            <person name="Zhao F."/>
            <person name="Cao W."/>
        </authorList>
    </citation>
    <scope>NUCLEOTIDE SEQUENCE</scope>
    <source>
        <strain evidence="1">Hyas-2018</strain>
    </source>
</reference>
<dbReference type="Proteomes" id="UP000821845">
    <property type="component" value="Chromosome 11"/>
</dbReference>
<comment type="caution">
    <text evidence="1">The sequence shown here is derived from an EMBL/GenBank/DDBJ whole genome shotgun (WGS) entry which is preliminary data.</text>
</comment>
<proteinExistence type="predicted"/>
<sequence length="143" mass="15500">MRQCGRIHSATVVSMDQDKQVIVAEWYEKGETKGKELPRHTQVPLASAKSGTIQDRRSLARPALHQQNGHDRAMGPPPAPLPTTKSSTIISSSPRHTQVPLASAKSARSRTGVALLGQHCTSKTVMTAQGPHPHHSLRQNLVP</sequence>
<evidence type="ECO:0000313" key="2">
    <source>
        <dbReference type="Proteomes" id="UP000821845"/>
    </source>
</evidence>
<dbReference type="EMBL" id="CM023491">
    <property type="protein sequence ID" value="KAH6940675.1"/>
    <property type="molecule type" value="Genomic_DNA"/>
</dbReference>
<keyword evidence="2" id="KW-1185">Reference proteome</keyword>
<evidence type="ECO:0000313" key="1">
    <source>
        <dbReference type="EMBL" id="KAH6940675.1"/>
    </source>
</evidence>
<name>A0ACB7T184_HYAAI</name>
<gene>
    <name evidence="1" type="ORF">HPB50_004648</name>
</gene>
<protein>
    <submittedName>
        <fullName evidence="1">Uncharacterized protein</fullName>
    </submittedName>
</protein>
<organism evidence="1 2">
    <name type="scientific">Hyalomma asiaticum</name>
    <name type="common">Tick</name>
    <dbReference type="NCBI Taxonomy" id="266040"/>
    <lineage>
        <taxon>Eukaryota</taxon>
        <taxon>Metazoa</taxon>
        <taxon>Ecdysozoa</taxon>
        <taxon>Arthropoda</taxon>
        <taxon>Chelicerata</taxon>
        <taxon>Arachnida</taxon>
        <taxon>Acari</taxon>
        <taxon>Parasitiformes</taxon>
        <taxon>Ixodida</taxon>
        <taxon>Ixodoidea</taxon>
        <taxon>Ixodidae</taxon>
        <taxon>Hyalomminae</taxon>
        <taxon>Hyalomma</taxon>
    </lineage>
</organism>
<accession>A0ACB7T184</accession>